<sequence length="190" mass="22537">MRHIATVAWELFETMGFEQISMETIATQADVAKATLYKYFDSKEALLEFQLRHSMGEQREHIQTELLQRPTLRSRLDFLFQVEAEFLESKKNYMKPLLHHRLRQFQNHQSSRDKSQFFQALVIIFQMAQQTGELRRDLSAESMANYLNFLRSADLFDWLSGPQEDLRQLHHRMLDLFMEGACFQKPEANS</sequence>
<evidence type="ECO:0000259" key="6">
    <source>
        <dbReference type="PROSITE" id="PS50977"/>
    </source>
</evidence>
<keyword evidence="1" id="KW-0678">Repressor</keyword>
<evidence type="ECO:0000313" key="7">
    <source>
        <dbReference type="EMBL" id="WMW79221.1"/>
    </source>
</evidence>
<dbReference type="PROSITE" id="PS01081">
    <property type="entry name" value="HTH_TETR_1"/>
    <property type="match status" value="1"/>
</dbReference>
<name>A0ABY9RDA5_9BURK</name>
<keyword evidence="8" id="KW-1185">Reference proteome</keyword>
<dbReference type="InterPro" id="IPR001647">
    <property type="entry name" value="HTH_TetR"/>
</dbReference>
<evidence type="ECO:0000313" key="8">
    <source>
        <dbReference type="Proteomes" id="UP001181355"/>
    </source>
</evidence>
<dbReference type="PANTHER" id="PTHR30055:SF234">
    <property type="entry name" value="HTH-TYPE TRANSCRIPTIONAL REGULATOR BETI"/>
    <property type="match status" value="1"/>
</dbReference>
<dbReference type="RefSeq" id="WP_309480720.1">
    <property type="nucleotide sequence ID" value="NZ_CP133720.1"/>
</dbReference>
<dbReference type="InterPro" id="IPR009057">
    <property type="entry name" value="Homeodomain-like_sf"/>
</dbReference>
<dbReference type="PANTHER" id="PTHR30055">
    <property type="entry name" value="HTH-TYPE TRANSCRIPTIONAL REGULATOR RUTR"/>
    <property type="match status" value="1"/>
</dbReference>
<dbReference type="SUPFAM" id="SSF48498">
    <property type="entry name" value="Tetracyclin repressor-like, C-terminal domain"/>
    <property type="match status" value="1"/>
</dbReference>
<keyword evidence="3 5" id="KW-0238">DNA-binding</keyword>
<protein>
    <submittedName>
        <fullName evidence="7">Helix-turn-helix domain-containing protein</fullName>
    </submittedName>
</protein>
<dbReference type="Pfam" id="PF00440">
    <property type="entry name" value="TetR_N"/>
    <property type="match status" value="1"/>
</dbReference>
<dbReference type="InterPro" id="IPR050109">
    <property type="entry name" value="HTH-type_TetR-like_transc_reg"/>
</dbReference>
<accession>A0ABY9RDA5</accession>
<gene>
    <name evidence="7" type="ORF">RF679_11240</name>
</gene>
<dbReference type="Gene3D" id="1.10.357.10">
    <property type="entry name" value="Tetracycline Repressor, domain 2"/>
    <property type="match status" value="1"/>
</dbReference>
<feature type="DNA-binding region" description="H-T-H motif" evidence="5">
    <location>
        <begin position="21"/>
        <end position="40"/>
    </location>
</feature>
<organism evidence="7 8">
    <name type="scientific">Undibacterium cyanobacteriorum</name>
    <dbReference type="NCBI Taxonomy" id="3073561"/>
    <lineage>
        <taxon>Bacteria</taxon>
        <taxon>Pseudomonadati</taxon>
        <taxon>Pseudomonadota</taxon>
        <taxon>Betaproteobacteria</taxon>
        <taxon>Burkholderiales</taxon>
        <taxon>Oxalobacteraceae</taxon>
        <taxon>Undibacterium</taxon>
    </lineage>
</organism>
<proteinExistence type="predicted"/>
<dbReference type="PRINTS" id="PR00455">
    <property type="entry name" value="HTHTETR"/>
</dbReference>
<keyword evidence="2" id="KW-0805">Transcription regulation</keyword>
<dbReference type="Proteomes" id="UP001181355">
    <property type="component" value="Chromosome"/>
</dbReference>
<dbReference type="SUPFAM" id="SSF46689">
    <property type="entry name" value="Homeodomain-like"/>
    <property type="match status" value="1"/>
</dbReference>
<dbReference type="InterPro" id="IPR023772">
    <property type="entry name" value="DNA-bd_HTH_TetR-type_CS"/>
</dbReference>
<evidence type="ECO:0000256" key="5">
    <source>
        <dbReference type="PROSITE-ProRule" id="PRU00335"/>
    </source>
</evidence>
<evidence type="ECO:0000256" key="4">
    <source>
        <dbReference type="ARBA" id="ARBA00023163"/>
    </source>
</evidence>
<dbReference type="InterPro" id="IPR036271">
    <property type="entry name" value="Tet_transcr_reg_TetR-rel_C_sf"/>
</dbReference>
<dbReference type="EMBL" id="CP133720">
    <property type="protein sequence ID" value="WMW79221.1"/>
    <property type="molecule type" value="Genomic_DNA"/>
</dbReference>
<reference evidence="7" key="1">
    <citation type="submission" date="2023-09" db="EMBL/GenBank/DDBJ databases">
        <title>Undibacterium sp. 20NA77.5 isolated from freshwater.</title>
        <authorList>
            <person name="Le V."/>
            <person name="Ko S.-R."/>
            <person name="Ahn C.-Y."/>
            <person name="Oh H.-M."/>
        </authorList>
    </citation>
    <scope>NUCLEOTIDE SEQUENCE</scope>
    <source>
        <strain evidence="7">20NA77.5</strain>
    </source>
</reference>
<evidence type="ECO:0000256" key="1">
    <source>
        <dbReference type="ARBA" id="ARBA00022491"/>
    </source>
</evidence>
<dbReference type="PROSITE" id="PS50977">
    <property type="entry name" value="HTH_TETR_2"/>
    <property type="match status" value="1"/>
</dbReference>
<keyword evidence="4" id="KW-0804">Transcription</keyword>
<feature type="domain" description="HTH tetR-type" evidence="6">
    <location>
        <begin position="1"/>
        <end position="58"/>
    </location>
</feature>
<evidence type="ECO:0000256" key="2">
    <source>
        <dbReference type="ARBA" id="ARBA00023015"/>
    </source>
</evidence>
<evidence type="ECO:0000256" key="3">
    <source>
        <dbReference type="ARBA" id="ARBA00023125"/>
    </source>
</evidence>